<proteinExistence type="predicted"/>
<feature type="region of interest" description="Disordered" evidence="1">
    <location>
        <begin position="13"/>
        <end position="104"/>
    </location>
</feature>
<sequence length="515" mass="56864">MAYANAWLADVHAAGGDLEPPPNPEIPAAYLQKPRRRPAPEAYLSSPPPSTYTSFAQPKRRRAALSEIDPPNQKRQRALNAPTHAMSQDSPSPTRKSSKQTKMVGKARIITKEAVAVEDVIAAVEPILLSTQHVVDPNATPRPTRRKRAAAPALPIPDLHTRPAPVMTPSVSEEHADEDGEDAEDAEVESTHESTTSNRSRSPICRMVALQIAKKPVVPKMATLSTDAPQDVRTLYKAIQALSRRSKGVIPLGIETEVKQDANGDLDELEDYVAKTPNGKTHEQLKDEFKAMREIRNETSACKTKHLHEPSWNELVHSQMLKQAVLGCPGFSYYNITTARVIKELVPGNEYGELLKGKMIDFAVTLGPPLIPTAHVINRLAASPRKLQRTSNPSEYSPLCYEPVVLSIETNSPDGGSENGEVQLSVWAMAYFNRLRQLIQDPVAMTLPLLLITDARWKLYLASDSAHEIQLIDAVDIGTTADIIGCYTILEVLRVLFKWVEETFAPWFLDGVKPE</sequence>
<dbReference type="AlphaFoldDB" id="A0A6A6Y9T0"/>
<accession>A0A6A6Y9T0</accession>
<evidence type="ECO:0000313" key="5">
    <source>
        <dbReference type="RefSeq" id="XP_033572343.1"/>
    </source>
</evidence>
<name>A0A6A6Y9T0_9PEZI</name>
<feature type="compositionally biased region" description="Polar residues" evidence="1">
    <location>
        <begin position="85"/>
        <end position="95"/>
    </location>
</feature>
<feature type="domain" description="PD-(D/E)XK nuclease-like" evidence="2">
    <location>
        <begin position="261"/>
        <end position="504"/>
    </location>
</feature>
<dbReference type="Proteomes" id="UP000504636">
    <property type="component" value="Unplaced"/>
</dbReference>
<feature type="compositionally biased region" description="Acidic residues" evidence="1">
    <location>
        <begin position="175"/>
        <end position="188"/>
    </location>
</feature>
<reference evidence="5" key="3">
    <citation type="submission" date="2025-04" db="UniProtKB">
        <authorList>
            <consortium name="RefSeq"/>
        </authorList>
    </citation>
    <scope>IDENTIFICATION</scope>
    <source>
        <strain evidence="5">CBS 304.34</strain>
    </source>
</reference>
<reference evidence="3 5" key="1">
    <citation type="journal article" date="2020" name="Stud. Mycol.">
        <title>101 Dothideomycetes genomes: a test case for predicting lifestyles and emergence of pathogens.</title>
        <authorList>
            <person name="Haridas S."/>
            <person name="Albert R."/>
            <person name="Binder M."/>
            <person name="Bloem J."/>
            <person name="Labutti K."/>
            <person name="Salamov A."/>
            <person name="Andreopoulos B."/>
            <person name="Baker S."/>
            <person name="Barry K."/>
            <person name="Bills G."/>
            <person name="Bluhm B."/>
            <person name="Cannon C."/>
            <person name="Castanera R."/>
            <person name="Culley D."/>
            <person name="Daum C."/>
            <person name="Ezra D."/>
            <person name="Gonzalez J."/>
            <person name="Henrissat B."/>
            <person name="Kuo A."/>
            <person name="Liang C."/>
            <person name="Lipzen A."/>
            <person name="Lutzoni F."/>
            <person name="Magnuson J."/>
            <person name="Mondo S."/>
            <person name="Nolan M."/>
            <person name="Ohm R."/>
            <person name="Pangilinan J."/>
            <person name="Park H.-J."/>
            <person name="Ramirez L."/>
            <person name="Alfaro M."/>
            <person name="Sun H."/>
            <person name="Tritt A."/>
            <person name="Yoshinaga Y."/>
            <person name="Zwiers L.-H."/>
            <person name="Turgeon B."/>
            <person name="Goodwin S."/>
            <person name="Spatafora J."/>
            <person name="Crous P."/>
            <person name="Grigoriev I."/>
        </authorList>
    </citation>
    <scope>NUCLEOTIDE SEQUENCE</scope>
    <source>
        <strain evidence="3 5">CBS 304.34</strain>
    </source>
</reference>
<gene>
    <name evidence="3 5" type="ORF">BDZ99DRAFT_525080</name>
</gene>
<dbReference type="InterPro" id="IPR046797">
    <property type="entry name" value="PDDEXK_12"/>
</dbReference>
<dbReference type="RefSeq" id="XP_033572343.1">
    <property type="nucleotide sequence ID" value="XM_033725969.1"/>
</dbReference>
<evidence type="ECO:0000313" key="4">
    <source>
        <dbReference type="Proteomes" id="UP000504636"/>
    </source>
</evidence>
<protein>
    <recommendedName>
        <fullName evidence="2">PD-(D/E)XK nuclease-like domain-containing protein</fullName>
    </recommendedName>
</protein>
<evidence type="ECO:0000256" key="1">
    <source>
        <dbReference type="SAM" id="MobiDB-lite"/>
    </source>
</evidence>
<evidence type="ECO:0000259" key="2">
    <source>
        <dbReference type="Pfam" id="PF20516"/>
    </source>
</evidence>
<dbReference type="GeneID" id="54466862"/>
<dbReference type="OrthoDB" id="4161186at2759"/>
<dbReference type="Pfam" id="PF20516">
    <property type="entry name" value="PDDEXK_12"/>
    <property type="match status" value="1"/>
</dbReference>
<reference evidence="5" key="2">
    <citation type="submission" date="2020-04" db="EMBL/GenBank/DDBJ databases">
        <authorList>
            <consortium name="NCBI Genome Project"/>
        </authorList>
    </citation>
    <scope>NUCLEOTIDE SEQUENCE</scope>
    <source>
        <strain evidence="5">CBS 304.34</strain>
    </source>
</reference>
<evidence type="ECO:0000313" key="3">
    <source>
        <dbReference type="EMBL" id="KAF2805379.1"/>
    </source>
</evidence>
<organism evidence="3">
    <name type="scientific">Mytilinidion resinicola</name>
    <dbReference type="NCBI Taxonomy" id="574789"/>
    <lineage>
        <taxon>Eukaryota</taxon>
        <taxon>Fungi</taxon>
        <taxon>Dikarya</taxon>
        <taxon>Ascomycota</taxon>
        <taxon>Pezizomycotina</taxon>
        <taxon>Dothideomycetes</taxon>
        <taxon>Pleosporomycetidae</taxon>
        <taxon>Mytilinidiales</taxon>
        <taxon>Mytilinidiaceae</taxon>
        <taxon>Mytilinidion</taxon>
    </lineage>
</organism>
<keyword evidence="4" id="KW-1185">Reference proteome</keyword>
<dbReference type="EMBL" id="MU003710">
    <property type="protein sequence ID" value="KAF2805379.1"/>
    <property type="molecule type" value="Genomic_DNA"/>
</dbReference>
<feature type="region of interest" description="Disordered" evidence="1">
    <location>
        <begin position="135"/>
        <end position="202"/>
    </location>
</feature>